<evidence type="ECO:0000313" key="2">
    <source>
        <dbReference type="EMBL" id="KFN88279.1"/>
    </source>
</evidence>
<keyword evidence="5" id="KW-1185">Reference proteome</keyword>
<dbReference type="EMBL" id="FOTG01000002">
    <property type="protein sequence ID" value="SFL01603.1"/>
    <property type="molecule type" value="Genomic_DNA"/>
</dbReference>
<dbReference type="EMBL" id="AUZH01000013">
    <property type="protein sequence ID" value="KFN88279.1"/>
    <property type="molecule type" value="Genomic_DNA"/>
</dbReference>
<organism evidence="2 4">
    <name type="scientific">Streptococcus equinus JB1</name>
    <dbReference type="NCBI Taxonomy" id="1294274"/>
    <lineage>
        <taxon>Bacteria</taxon>
        <taxon>Bacillati</taxon>
        <taxon>Bacillota</taxon>
        <taxon>Bacilli</taxon>
        <taxon>Lactobacillales</taxon>
        <taxon>Streptococcaceae</taxon>
        <taxon>Streptococcus</taxon>
    </lineage>
</organism>
<evidence type="ECO:0000256" key="1">
    <source>
        <dbReference type="SAM" id="Phobius"/>
    </source>
</evidence>
<name>A0A091BU67_STREI</name>
<evidence type="ECO:0000313" key="3">
    <source>
        <dbReference type="EMBL" id="SFL01603.1"/>
    </source>
</evidence>
<accession>A0A091BU67</accession>
<proteinExistence type="predicted"/>
<dbReference type="RefSeq" id="WP_039696599.1">
    <property type="nucleotide sequence ID" value="NZ_AUZH01000013.1"/>
</dbReference>
<dbReference type="Proteomes" id="UP000182793">
    <property type="component" value="Unassembled WGS sequence"/>
</dbReference>
<gene>
    <name evidence="2" type="ORF">H702_04645</name>
    <name evidence="3" type="ORF">SAMN02910290_00013</name>
</gene>
<keyword evidence="1" id="KW-0472">Membrane</keyword>
<keyword evidence="1" id="KW-1133">Transmembrane helix</keyword>
<comment type="caution">
    <text evidence="2">The sequence shown here is derived from an EMBL/GenBank/DDBJ whole genome shotgun (WGS) entry which is preliminary data.</text>
</comment>
<dbReference type="Proteomes" id="UP000029382">
    <property type="component" value="Unassembled WGS sequence"/>
</dbReference>
<reference evidence="2 4" key="1">
    <citation type="journal article" date="2014" name="Genome Announc.">
        <title>Draft Genome Sequences of Streptococcus bovis Strains ATCC 33317 and JB1.</title>
        <authorList>
            <person name="Benahmed F.H."/>
            <person name="Gopinath G.R."/>
            <person name="Harbottle H."/>
            <person name="Cotta M.A."/>
            <person name="Luo Y."/>
            <person name="Henderson C."/>
            <person name="Teri P."/>
            <person name="Soppet D."/>
            <person name="Rasmussen M."/>
            <person name="Whitehead T.R."/>
            <person name="Davidson M."/>
        </authorList>
    </citation>
    <scope>NUCLEOTIDE SEQUENCE [LARGE SCALE GENOMIC DNA]</scope>
    <source>
        <strain evidence="2 4">JB1</strain>
    </source>
</reference>
<dbReference type="AlphaFoldDB" id="A0A091BU67"/>
<feature type="transmembrane region" description="Helical" evidence="1">
    <location>
        <begin position="6"/>
        <end position="28"/>
    </location>
</feature>
<reference evidence="3 5" key="2">
    <citation type="submission" date="2016-10" db="EMBL/GenBank/DDBJ databases">
        <authorList>
            <person name="Varghese N."/>
            <person name="Submissions S."/>
        </authorList>
    </citation>
    <scope>NUCLEOTIDE SEQUENCE [LARGE SCALE GENOMIC DNA]</scope>
    <source>
        <strain evidence="3 5">JB1</strain>
    </source>
</reference>
<sequence>MIYQEINLPIWAQLVLMVVLIIALLLLLHIKPVEDVKQENEEILDNHVKERYGAYIQLQGRYYN</sequence>
<evidence type="ECO:0000313" key="4">
    <source>
        <dbReference type="Proteomes" id="UP000029382"/>
    </source>
</evidence>
<protein>
    <submittedName>
        <fullName evidence="2">Uncharacterized protein</fullName>
    </submittedName>
</protein>
<keyword evidence="1" id="KW-0812">Transmembrane</keyword>
<evidence type="ECO:0000313" key="5">
    <source>
        <dbReference type="Proteomes" id="UP000182793"/>
    </source>
</evidence>